<evidence type="ECO:0000256" key="10">
    <source>
        <dbReference type="ARBA" id="ARBA00023315"/>
    </source>
</evidence>
<dbReference type="InterPro" id="IPR017568">
    <property type="entry name" value="3-oxoacyl-ACP_synth-2"/>
</dbReference>
<dbReference type="NCBIfam" id="NF005589">
    <property type="entry name" value="PRK07314.1"/>
    <property type="match status" value="1"/>
</dbReference>
<organism evidence="15 16">
    <name type="scientific">Penicillium cataractarum</name>
    <dbReference type="NCBI Taxonomy" id="2100454"/>
    <lineage>
        <taxon>Eukaryota</taxon>
        <taxon>Fungi</taxon>
        <taxon>Dikarya</taxon>
        <taxon>Ascomycota</taxon>
        <taxon>Pezizomycotina</taxon>
        <taxon>Eurotiomycetes</taxon>
        <taxon>Eurotiomycetidae</taxon>
        <taxon>Eurotiales</taxon>
        <taxon>Aspergillaceae</taxon>
        <taxon>Penicillium</taxon>
    </lineage>
</organism>
<sequence>MRRVVVTGLGAVTPLGVDPVPFLLTQKNGAGLHLPRRKGKVLTANDGILEMGLRLGVRGGVRRTWKRLLEGHCGIVNVVSRDERFREIPSQIAAVVPQGKKEDGAWTASEWMDRRDERVMAKFAQYAMAAAEEALEDAGWKAITPEQKEATGVCLGSGIGNFDEIYDTVVAYEQGGYKKVNPLFVPRLLINLGAGHISMRYGFMGPNHAATTACTTGAHSIGDASRFIACGDADVMVAGGGESCIHPLAIGGFARARSLATDFNDNPEKASRPFDADRKGFVVGEGAGMLVLEELEHARARGAHIYAELSGYGCSADSHHMTAPKENGEGAYMAMKKALKQAQIPPSAVDYVNAHATSTIIGDAAENAAIKALLLGPEGRQKAADVNVSSTKGAVGHLLGGAGAVEAVFSVMAIHNNIMPPTINLDRLADGFDCNYAPNEPQSRTIDVALTNSFGFGGTNIARNPRPGTSERVICAEGLELAMLQTANDISSYIASGSLVDASGYKFTEKDTKPGKMKVKKTSKASTKKKADDSKDGPIDSSPTSSPLPKLDDKVAASFPTGKPREEDLLETVICKHCKRPILKSTAPEHIRGCLKAKQEKARKKKEARDAANRAKNTDGKDDDDLRDKLDGDDAMKGQKSAKKSAVKGTTDDATKKGKKRKADEDDNKEPKKKKKKDEPKAKAAKPKGPVDVEKQCGVTLPNGAQCARSLTCKSHSMGAKRAVPGRSLPYDMLLQQYQKKNQAKQQRAAIDANAPLPEDIDTNGPIDSDEERDTVMAAIARSTPKALSDHTLISTKSKYRIVRIKEQMLHAIGGRGGAGLFSTDENQPLFGGSMFQPFDTDLNTSSSPVLPSGEAGDVSAGDASRQTPVQGTRKTPVAAA</sequence>
<feature type="compositionally biased region" description="Basic and acidic residues" evidence="12">
    <location>
        <begin position="607"/>
        <end position="637"/>
    </location>
</feature>
<dbReference type="CDD" id="cd00834">
    <property type="entry name" value="KAS_I_II"/>
    <property type="match status" value="1"/>
</dbReference>
<comment type="caution">
    <text evidence="15">The sequence shown here is derived from an EMBL/GenBank/DDBJ whole genome shotgun (WGS) entry which is preliminary data.</text>
</comment>
<dbReference type="Pfam" id="PF00109">
    <property type="entry name" value="ketoacyl-synt"/>
    <property type="match status" value="1"/>
</dbReference>
<evidence type="ECO:0000256" key="9">
    <source>
        <dbReference type="ARBA" id="ARBA00023160"/>
    </source>
</evidence>
<dbReference type="Proteomes" id="UP001147782">
    <property type="component" value="Unassembled WGS sequence"/>
</dbReference>
<feature type="domain" description="SCA7" evidence="13">
    <location>
        <begin position="684"/>
        <end position="750"/>
    </location>
</feature>
<reference evidence="15" key="2">
    <citation type="journal article" date="2023" name="IMA Fungus">
        <title>Comparative genomic study of the Penicillium genus elucidates a diverse pangenome and 15 lateral gene transfer events.</title>
        <authorList>
            <person name="Petersen C."/>
            <person name="Sorensen T."/>
            <person name="Nielsen M.R."/>
            <person name="Sondergaard T.E."/>
            <person name="Sorensen J.L."/>
            <person name="Fitzpatrick D.A."/>
            <person name="Frisvad J.C."/>
            <person name="Nielsen K.L."/>
        </authorList>
    </citation>
    <scope>NUCLEOTIDE SEQUENCE</scope>
    <source>
        <strain evidence="15">IBT 29864</strain>
    </source>
</reference>
<comment type="similarity">
    <text evidence="1 11">Belongs to the thiolase-like superfamily. Beta-ketoacyl-ACP synthases family.</text>
</comment>
<keyword evidence="8" id="KW-0443">Lipid metabolism</keyword>
<dbReference type="InterPro" id="IPR016039">
    <property type="entry name" value="Thiolase-like"/>
</dbReference>
<dbReference type="PROSITE" id="PS00606">
    <property type="entry name" value="KS3_1"/>
    <property type="match status" value="1"/>
</dbReference>
<evidence type="ECO:0000256" key="3">
    <source>
        <dbReference type="ARBA" id="ARBA00022450"/>
    </source>
</evidence>
<evidence type="ECO:0000256" key="6">
    <source>
        <dbReference type="ARBA" id="ARBA00022679"/>
    </source>
</evidence>
<keyword evidence="10" id="KW-0012">Acyltransferase</keyword>
<dbReference type="PANTHER" id="PTHR11712:SF336">
    <property type="entry name" value="3-OXOACYL-[ACYL-CARRIER-PROTEIN] SYNTHASE, MITOCHONDRIAL"/>
    <property type="match status" value="1"/>
</dbReference>
<feature type="compositionally biased region" description="Polar residues" evidence="12">
    <location>
        <begin position="865"/>
        <end position="874"/>
    </location>
</feature>
<dbReference type="NCBIfam" id="TIGR03150">
    <property type="entry name" value="fabF"/>
    <property type="match status" value="1"/>
</dbReference>
<dbReference type="Pfam" id="PF08313">
    <property type="entry name" value="SCA7"/>
    <property type="match status" value="1"/>
</dbReference>
<feature type="region of interest" description="Disordered" evidence="12">
    <location>
        <begin position="834"/>
        <end position="881"/>
    </location>
</feature>
<dbReference type="GeneID" id="81442893"/>
<dbReference type="Gene3D" id="3.40.47.10">
    <property type="match status" value="1"/>
</dbReference>
<keyword evidence="7" id="KW-0276">Fatty acid metabolism</keyword>
<name>A0A9W9UUV9_9EURO</name>
<keyword evidence="5" id="KW-0597">Phosphoprotein</keyword>
<dbReference type="Pfam" id="PF02801">
    <property type="entry name" value="Ketoacyl-synt_C"/>
    <property type="match status" value="1"/>
</dbReference>
<proteinExistence type="inferred from homology"/>
<evidence type="ECO:0000256" key="5">
    <source>
        <dbReference type="ARBA" id="ARBA00022553"/>
    </source>
</evidence>
<dbReference type="Gene3D" id="6.10.140.670">
    <property type="match status" value="1"/>
</dbReference>
<dbReference type="RefSeq" id="XP_056549674.1">
    <property type="nucleotide sequence ID" value="XM_056703714.1"/>
</dbReference>
<keyword evidence="9" id="KW-0275">Fatty acid biosynthesis</keyword>
<evidence type="ECO:0000259" key="14">
    <source>
        <dbReference type="PROSITE" id="PS52004"/>
    </source>
</evidence>
<gene>
    <name evidence="15" type="ORF">N7496_010801</name>
</gene>
<dbReference type="EMBL" id="JAPZBS010000009">
    <property type="protein sequence ID" value="KAJ5358388.1"/>
    <property type="molecule type" value="Genomic_DNA"/>
</dbReference>
<evidence type="ECO:0000256" key="7">
    <source>
        <dbReference type="ARBA" id="ARBA00022832"/>
    </source>
</evidence>
<dbReference type="GO" id="GO:0004315">
    <property type="term" value="F:3-oxoacyl-[acyl-carrier-protein] synthase activity"/>
    <property type="evidence" value="ECO:0007669"/>
    <property type="project" value="UniProtKB-EC"/>
</dbReference>
<feature type="compositionally biased region" description="Basic and acidic residues" evidence="12">
    <location>
        <begin position="529"/>
        <end position="538"/>
    </location>
</feature>
<reference evidence="15" key="1">
    <citation type="submission" date="2022-11" db="EMBL/GenBank/DDBJ databases">
        <authorList>
            <person name="Petersen C."/>
        </authorList>
    </citation>
    <scope>NUCLEOTIDE SEQUENCE</scope>
    <source>
        <strain evidence="15">IBT 29864</strain>
    </source>
</reference>
<feature type="region of interest" description="Disordered" evidence="12">
    <location>
        <begin position="510"/>
        <end position="563"/>
    </location>
</feature>
<dbReference type="SUPFAM" id="SSF53901">
    <property type="entry name" value="Thiolase-like"/>
    <property type="match status" value="2"/>
</dbReference>
<dbReference type="InterPro" id="IPR000794">
    <property type="entry name" value="Beta-ketoacyl_synthase"/>
</dbReference>
<keyword evidence="16" id="KW-1185">Reference proteome</keyword>
<feature type="domain" description="Ketosynthase family 3 (KS3)" evidence="14">
    <location>
        <begin position="43"/>
        <end position="467"/>
    </location>
</feature>
<keyword evidence="3" id="KW-0596">Phosphopantetheine</keyword>
<dbReference type="InterPro" id="IPR014030">
    <property type="entry name" value="Ketoacyl_synth_N"/>
</dbReference>
<dbReference type="InterPro" id="IPR013243">
    <property type="entry name" value="SCA7_dom"/>
</dbReference>
<evidence type="ECO:0000313" key="15">
    <source>
        <dbReference type="EMBL" id="KAJ5358388.1"/>
    </source>
</evidence>
<protein>
    <recommendedName>
        <fullName evidence="2">beta-ketoacyl-[acyl-carrier-protein] synthase I</fullName>
        <ecNumber evidence="2">2.3.1.41</ecNumber>
    </recommendedName>
</protein>
<dbReference type="PROSITE" id="PS52004">
    <property type="entry name" value="KS3_2"/>
    <property type="match status" value="1"/>
</dbReference>
<dbReference type="InterPro" id="IPR018201">
    <property type="entry name" value="Ketoacyl_synth_AS"/>
</dbReference>
<evidence type="ECO:0000313" key="16">
    <source>
        <dbReference type="Proteomes" id="UP001147782"/>
    </source>
</evidence>
<evidence type="ECO:0000256" key="11">
    <source>
        <dbReference type="RuleBase" id="RU003694"/>
    </source>
</evidence>
<dbReference type="SMART" id="SM00825">
    <property type="entry name" value="PKS_KS"/>
    <property type="match status" value="1"/>
</dbReference>
<dbReference type="InterPro" id="IPR014031">
    <property type="entry name" value="Ketoacyl_synth_C"/>
</dbReference>
<evidence type="ECO:0000256" key="1">
    <source>
        <dbReference type="ARBA" id="ARBA00008467"/>
    </source>
</evidence>
<dbReference type="GO" id="GO:0006633">
    <property type="term" value="P:fatty acid biosynthetic process"/>
    <property type="evidence" value="ECO:0007669"/>
    <property type="project" value="UniProtKB-KW"/>
</dbReference>
<dbReference type="GO" id="GO:0005739">
    <property type="term" value="C:mitochondrion"/>
    <property type="evidence" value="ECO:0007669"/>
    <property type="project" value="TreeGrafter"/>
</dbReference>
<keyword evidence="6 11" id="KW-0808">Transferase</keyword>
<dbReference type="EC" id="2.3.1.41" evidence="2"/>
<dbReference type="InterPro" id="IPR020841">
    <property type="entry name" value="PKS_Beta-ketoAc_synthase_dom"/>
</dbReference>
<dbReference type="FunFam" id="3.40.47.10:FF:000009">
    <property type="entry name" value="3-oxoacyl-[acyl-carrier-protein] synthase 2"/>
    <property type="match status" value="1"/>
</dbReference>
<dbReference type="PANTHER" id="PTHR11712">
    <property type="entry name" value="POLYKETIDE SYNTHASE-RELATED"/>
    <property type="match status" value="1"/>
</dbReference>
<keyword evidence="4" id="KW-0444">Lipid biosynthesis</keyword>
<feature type="region of interest" description="Disordered" evidence="12">
    <location>
        <begin position="597"/>
        <end position="693"/>
    </location>
</feature>
<dbReference type="AlphaFoldDB" id="A0A9W9UUV9"/>
<dbReference type="PROSITE" id="PS51505">
    <property type="entry name" value="SCA7"/>
    <property type="match status" value="1"/>
</dbReference>
<evidence type="ECO:0000259" key="13">
    <source>
        <dbReference type="PROSITE" id="PS51505"/>
    </source>
</evidence>
<evidence type="ECO:0000256" key="8">
    <source>
        <dbReference type="ARBA" id="ARBA00023098"/>
    </source>
</evidence>
<accession>A0A9W9UUV9</accession>
<evidence type="ECO:0000256" key="12">
    <source>
        <dbReference type="SAM" id="MobiDB-lite"/>
    </source>
</evidence>
<evidence type="ECO:0000256" key="2">
    <source>
        <dbReference type="ARBA" id="ARBA00013191"/>
    </source>
</evidence>
<evidence type="ECO:0000256" key="4">
    <source>
        <dbReference type="ARBA" id="ARBA00022516"/>
    </source>
</evidence>
<dbReference type="OrthoDB" id="5334845at2759"/>
<feature type="compositionally biased region" description="Basic residues" evidence="12">
    <location>
        <begin position="515"/>
        <end position="528"/>
    </location>
</feature>